<dbReference type="PANTHER" id="PTHR43576:SF3">
    <property type="entry name" value="ALPHA-L-ARABINOFURANOSIDASE C"/>
    <property type="match status" value="1"/>
</dbReference>
<dbReference type="PANTHER" id="PTHR43576">
    <property type="entry name" value="ALPHA-L-ARABINOFURANOSIDASE C-RELATED"/>
    <property type="match status" value="1"/>
</dbReference>
<organism evidence="10 11">
    <name type="scientific">Neodothiora populina</name>
    <dbReference type="NCBI Taxonomy" id="2781224"/>
    <lineage>
        <taxon>Eukaryota</taxon>
        <taxon>Fungi</taxon>
        <taxon>Dikarya</taxon>
        <taxon>Ascomycota</taxon>
        <taxon>Pezizomycotina</taxon>
        <taxon>Dothideomycetes</taxon>
        <taxon>Dothideomycetidae</taxon>
        <taxon>Dothideales</taxon>
        <taxon>Dothioraceae</taxon>
        <taxon>Neodothiora</taxon>
    </lineage>
</organism>
<keyword evidence="11" id="KW-1185">Reference proteome</keyword>
<evidence type="ECO:0000256" key="2">
    <source>
        <dbReference type="ARBA" id="ARBA00004834"/>
    </source>
</evidence>
<dbReference type="GeneID" id="95975791"/>
<evidence type="ECO:0000313" key="11">
    <source>
        <dbReference type="Proteomes" id="UP001562354"/>
    </source>
</evidence>
<feature type="domain" description="Alpha-L-arabinofuranosidase C-terminal" evidence="9">
    <location>
        <begin position="309"/>
        <end position="498"/>
    </location>
</feature>
<protein>
    <recommendedName>
        <fullName evidence="4">non-reducing end alpha-L-arabinofuranosidase</fullName>
        <ecNumber evidence="4">3.2.1.55</ecNumber>
    </recommendedName>
</protein>
<gene>
    <name evidence="10" type="ORF">AAFC00_002089</name>
</gene>
<evidence type="ECO:0000256" key="4">
    <source>
        <dbReference type="ARBA" id="ARBA00012670"/>
    </source>
</evidence>
<evidence type="ECO:0000259" key="9">
    <source>
        <dbReference type="SMART" id="SM00813"/>
    </source>
</evidence>
<dbReference type="RefSeq" id="XP_069201441.1">
    <property type="nucleotide sequence ID" value="XM_069341363.1"/>
</dbReference>
<sequence>MATFTKTSDQATPVISVNALNKVSKINDNVYGGFTEHMGRCIYGGIYDPGNPLSDEDGFRKDVIEAFKELNCPVVRYPGGNFVATYHWLDGVGPRENRPSRPELAWLGEESNHFGTDEFLKWCEVVGTEPYFALNFGTGTLDEALGWLEYCNSDRNTYYANLRRKNGHDKPYNVKYWALGNEMWGPWQVGQMTKEAYADKAYQWAKALKLLDPSIVLILCGETGYSTWDSYVLKECVRWDEHSLGGSTTASLIDMHSIHIYTAAKDHLPNATAPRSAERAIQITGALIDLVRIENKVPHTVPPPTICFDEWNVWDPKRAPGDIGAEEKYTLSDALAVGIWLNVFVRQSKYVGMANIAQSVNVISPLMTHKNGLTYQTTWWPLLLFSKYMRGWTVAVNVRCGEYEGPTEPSWIRGTIETPWLDVSATIDDAGVVSMAVVNVHETKDLSTQLEGVVAGDVKVYTVTGKDPMVANTDDQQAVSIKESSWDGKGAFTFPKHSMTMLRWKA</sequence>
<dbReference type="InterPro" id="IPR055235">
    <property type="entry name" value="ASD1_cat"/>
</dbReference>
<proteinExistence type="inferred from homology"/>
<dbReference type="SUPFAM" id="SSF51011">
    <property type="entry name" value="Glycosyl hydrolase domain"/>
    <property type="match status" value="1"/>
</dbReference>
<evidence type="ECO:0000256" key="5">
    <source>
        <dbReference type="ARBA" id="ARBA00022801"/>
    </source>
</evidence>
<keyword evidence="6" id="KW-0119">Carbohydrate metabolism</keyword>
<dbReference type="InterPro" id="IPR013780">
    <property type="entry name" value="Glyco_hydro_b"/>
</dbReference>
<dbReference type="Pfam" id="PF06964">
    <property type="entry name" value="Alpha-L-AF_C"/>
    <property type="match status" value="1"/>
</dbReference>
<dbReference type="EC" id="3.2.1.55" evidence="4"/>
<dbReference type="Gene3D" id="3.20.20.80">
    <property type="entry name" value="Glycosidases"/>
    <property type="match status" value="1"/>
</dbReference>
<evidence type="ECO:0000256" key="1">
    <source>
        <dbReference type="ARBA" id="ARBA00001462"/>
    </source>
</evidence>
<dbReference type="InterPro" id="IPR010720">
    <property type="entry name" value="Alpha-L-AF_C"/>
</dbReference>
<comment type="pathway">
    <text evidence="2">Glycan metabolism; L-arabinan degradation.</text>
</comment>
<comment type="catalytic activity">
    <reaction evidence="1">
        <text>Hydrolysis of terminal non-reducing alpha-L-arabinofuranoside residues in alpha-L-arabinosides.</text>
        <dbReference type="EC" id="3.2.1.55"/>
    </reaction>
</comment>
<reference evidence="10 11" key="1">
    <citation type="submission" date="2024-07" db="EMBL/GenBank/DDBJ databases">
        <title>Draft sequence of the Neodothiora populina.</title>
        <authorList>
            <person name="Drown D.D."/>
            <person name="Schuette U.S."/>
            <person name="Buechlein A.B."/>
            <person name="Rusch D.R."/>
            <person name="Winton L.W."/>
            <person name="Adams G.A."/>
        </authorList>
    </citation>
    <scope>NUCLEOTIDE SEQUENCE [LARGE SCALE GENOMIC DNA]</scope>
    <source>
        <strain evidence="10 11">CPC 39397</strain>
    </source>
</reference>
<keyword evidence="7" id="KW-0326">Glycosidase</keyword>
<comment type="similarity">
    <text evidence="3">Belongs to the glycosyl hydrolase 51 family.</text>
</comment>
<dbReference type="InterPro" id="IPR017853">
    <property type="entry name" value="GH"/>
</dbReference>
<keyword evidence="5" id="KW-0378">Hydrolase</keyword>
<dbReference type="Proteomes" id="UP001562354">
    <property type="component" value="Unassembled WGS sequence"/>
</dbReference>
<dbReference type="Pfam" id="PF22848">
    <property type="entry name" value="ASD1_dom"/>
    <property type="match status" value="1"/>
</dbReference>
<accession>A0ABR3PGJ0</accession>
<evidence type="ECO:0000313" key="10">
    <source>
        <dbReference type="EMBL" id="KAL1305167.1"/>
    </source>
</evidence>
<dbReference type="EMBL" id="JBFMKM010000007">
    <property type="protein sequence ID" value="KAL1305167.1"/>
    <property type="molecule type" value="Genomic_DNA"/>
</dbReference>
<evidence type="ECO:0000256" key="7">
    <source>
        <dbReference type="ARBA" id="ARBA00023295"/>
    </source>
</evidence>
<comment type="caution">
    <text evidence="10">The sequence shown here is derived from an EMBL/GenBank/DDBJ whole genome shotgun (WGS) entry which is preliminary data.</text>
</comment>
<comment type="function">
    <text evidence="8">Alpha-L-arabinofuranosidase involved in the degradation of arabinoxylan, a major component of plant hemicellulose. Acts only on small linear 1,5-alpha-linked L-arabinofuranosyl oligosaccharides.</text>
</comment>
<name>A0ABR3PGJ0_9PEZI</name>
<evidence type="ECO:0000256" key="6">
    <source>
        <dbReference type="ARBA" id="ARBA00023277"/>
    </source>
</evidence>
<evidence type="ECO:0000256" key="8">
    <source>
        <dbReference type="ARBA" id="ARBA00037415"/>
    </source>
</evidence>
<dbReference type="SMART" id="SM00813">
    <property type="entry name" value="Alpha-L-AF_C"/>
    <property type="match status" value="1"/>
</dbReference>
<dbReference type="SUPFAM" id="SSF51445">
    <property type="entry name" value="(Trans)glycosidases"/>
    <property type="match status" value="1"/>
</dbReference>
<dbReference type="Gene3D" id="2.60.40.1180">
    <property type="entry name" value="Golgi alpha-mannosidase II"/>
    <property type="match status" value="1"/>
</dbReference>
<evidence type="ECO:0000256" key="3">
    <source>
        <dbReference type="ARBA" id="ARBA00007186"/>
    </source>
</evidence>